<evidence type="ECO:0000256" key="1">
    <source>
        <dbReference type="SAM" id="Phobius"/>
    </source>
</evidence>
<gene>
    <name evidence="2" type="ORF">IAA28_05685</name>
</gene>
<keyword evidence="1" id="KW-0472">Membrane</keyword>
<dbReference type="AlphaFoldDB" id="A0A9D1W4D4"/>
<feature type="transmembrane region" description="Helical" evidence="1">
    <location>
        <begin position="92"/>
        <end position="115"/>
    </location>
</feature>
<reference evidence="2" key="1">
    <citation type="journal article" date="2021" name="PeerJ">
        <title>Extensive microbial diversity within the chicken gut microbiome revealed by metagenomics and culture.</title>
        <authorList>
            <person name="Gilroy R."/>
            <person name="Ravi A."/>
            <person name="Getino M."/>
            <person name="Pursley I."/>
            <person name="Horton D.L."/>
            <person name="Alikhan N.F."/>
            <person name="Baker D."/>
            <person name="Gharbi K."/>
            <person name="Hall N."/>
            <person name="Watson M."/>
            <person name="Adriaenssens E.M."/>
            <person name="Foster-Nyarko E."/>
            <person name="Jarju S."/>
            <person name="Secka A."/>
            <person name="Antonio M."/>
            <person name="Oren A."/>
            <person name="Chaudhuri R.R."/>
            <person name="La Ragione R."/>
            <person name="Hildebrand F."/>
            <person name="Pallen M.J."/>
        </authorList>
    </citation>
    <scope>NUCLEOTIDE SEQUENCE</scope>
    <source>
        <strain evidence="2">ChiGjej4B4-12881</strain>
    </source>
</reference>
<proteinExistence type="predicted"/>
<reference evidence="2" key="2">
    <citation type="submission" date="2021-04" db="EMBL/GenBank/DDBJ databases">
        <authorList>
            <person name="Gilroy R."/>
        </authorList>
    </citation>
    <scope>NUCLEOTIDE SEQUENCE</scope>
    <source>
        <strain evidence="2">ChiGjej4B4-12881</strain>
    </source>
</reference>
<evidence type="ECO:0000313" key="3">
    <source>
        <dbReference type="Proteomes" id="UP000886780"/>
    </source>
</evidence>
<feature type="transmembrane region" description="Helical" evidence="1">
    <location>
        <begin position="37"/>
        <end position="54"/>
    </location>
</feature>
<evidence type="ECO:0000313" key="2">
    <source>
        <dbReference type="EMBL" id="HIX52276.1"/>
    </source>
</evidence>
<comment type="caution">
    <text evidence="2">The sequence shown here is derived from an EMBL/GenBank/DDBJ whole genome shotgun (WGS) entry which is preliminary data.</text>
</comment>
<sequence length="204" mass="21385">MLNGLWAAMMAAGIVWAALHGTLPAVTDAVLSSAREAVTLAITMLGIMAFWSGIMEIGNSAGLMDALTRRAEPVLNFLFPGLRRGHPARKQIAVNLIANMLGLSWAATPAGIGAMKELKKLEDERRAGRAPGPAREEGTAGNEMCTFLILNVSSLQLIPVSIIAYRSQYGSVNPAAVAGPALAATLVSTLTAVIFCKLAEKIST</sequence>
<accession>A0A9D1W4D4</accession>
<dbReference type="EMBL" id="DXEU01000101">
    <property type="protein sequence ID" value="HIX52276.1"/>
    <property type="molecule type" value="Genomic_DNA"/>
</dbReference>
<organism evidence="2 3">
    <name type="scientific">Candidatus Lachnoclostridium stercoripullorum</name>
    <dbReference type="NCBI Taxonomy" id="2838635"/>
    <lineage>
        <taxon>Bacteria</taxon>
        <taxon>Bacillati</taxon>
        <taxon>Bacillota</taxon>
        <taxon>Clostridia</taxon>
        <taxon>Lachnospirales</taxon>
        <taxon>Lachnospiraceae</taxon>
    </lineage>
</organism>
<feature type="transmembrane region" description="Helical" evidence="1">
    <location>
        <begin position="177"/>
        <end position="199"/>
    </location>
</feature>
<keyword evidence="1" id="KW-0812">Transmembrane</keyword>
<name>A0A9D1W4D4_9FIRM</name>
<keyword evidence="1" id="KW-1133">Transmembrane helix</keyword>
<dbReference type="Proteomes" id="UP000886780">
    <property type="component" value="Unassembled WGS sequence"/>
</dbReference>
<protein>
    <submittedName>
        <fullName evidence="2">Nucleoside recognition protein</fullName>
    </submittedName>
</protein>
<feature type="transmembrane region" description="Helical" evidence="1">
    <location>
        <begin position="6"/>
        <end position="25"/>
    </location>
</feature>